<evidence type="ECO:0000256" key="11">
    <source>
        <dbReference type="ARBA" id="ARBA00023303"/>
    </source>
</evidence>
<dbReference type="Gene3D" id="1.10.287.770">
    <property type="entry name" value="YojJ-like"/>
    <property type="match status" value="1"/>
</dbReference>
<evidence type="ECO:0000256" key="1">
    <source>
        <dbReference type="ARBA" id="ARBA00004141"/>
    </source>
</evidence>
<accession>A0ABQ9J1G0</accession>
<evidence type="ECO:0000313" key="14">
    <source>
        <dbReference type="EMBL" id="KAJ8971224.1"/>
    </source>
</evidence>
<keyword evidence="4 12" id="KW-0894">Sodium channel</keyword>
<comment type="caution">
    <text evidence="14">The sequence shown here is derived from an EMBL/GenBank/DDBJ whole genome shotgun (WGS) entry which is preliminary data.</text>
</comment>
<organism evidence="14 15">
    <name type="scientific">Molorchus minor</name>
    <dbReference type="NCBI Taxonomy" id="1323400"/>
    <lineage>
        <taxon>Eukaryota</taxon>
        <taxon>Metazoa</taxon>
        <taxon>Ecdysozoa</taxon>
        <taxon>Arthropoda</taxon>
        <taxon>Hexapoda</taxon>
        <taxon>Insecta</taxon>
        <taxon>Pterygota</taxon>
        <taxon>Neoptera</taxon>
        <taxon>Endopterygota</taxon>
        <taxon>Coleoptera</taxon>
        <taxon>Polyphaga</taxon>
        <taxon>Cucujiformia</taxon>
        <taxon>Chrysomeloidea</taxon>
        <taxon>Cerambycidae</taxon>
        <taxon>Lamiinae</taxon>
        <taxon>Monochamini</taxon>
        <taxon>Molorchus</taxon>
    </lineage>
</organism>
<evidence type="ECO:0000256" key="5">
    <source>
        <dbReference type="ARBA" id="ARBA00022692"/>
    </source>
</evidence>
<dbReference type="Proteomes" id="UP001162164">
    <property type="component" value="Unassembled WGS sequence"/>
</dbReference>
<keyword evidence="11 12" id="KW-0407">Ion channel</keyword>
<keyword evidence="5 12" id="KW-0812">Transmembrane</keyword>
<dbReference type="Pfam" id="PF00858">
    <property type="entry name" value="ASC"/>
    <property type="match status" value="1"/>
</dbReference>
<feature type="non-terminal residue" evidence="14">
    <location>
        <position position="168"/>
    </location>
</feature>
<keyword evidence="7" id="KW-0915">Sodium</keyword>
<evidence type="ECO:0000256" key="2">
    <source>
        <dbReference type="ARBA" id="ARBA00007193"/>
    </source>
</evidence>
<keyword evidence="9 13" id="KW-0472">Membrane</keyword>
<protein>
    <submittedName>
        <fullName evidence="14">Uncharacterized protein</fullName>
    </submittedName>
</protein>
<comment type="subcellular location">
    <subcellularLocation>
        <location evidence="1">Membrane</location>
        <topology evidence="1">Multi-pass membrane protein</topology>
    </subcellularLocation>
</comment>
<keyword evidence="15" id="KW-1185">Reference proteome</keyword>
<keyword evidence="6 13" id="KW-1133">Transmembrane helix</keyword>
<dbReference type="EMBL" id="JAPWTJ010001511">
    <property type="protein sequence ID" value="KAJ8971224.1"/>
    <property type="molecule type" value="Genomic_DNA"/>
</dbReference>
<evidence type="ECO:0000256" key="3">
    <source>
        <dbReference type="ARBA" id="ARBA00022448"/>
    </source>
</evidence>
<reference evidence="14" key="1">
    <citation type="journal article" date="2023" name="Insect Mol. Biol.">
        <title>Genome sequencing provides insights into the evolution of gene families encoding plant cell wall-degrading enzymes in longhorned beetles.</title>
        <authorList>
            <person name="Shin N.R."/>
            <person name="Okamura Y."/>
            <person name="Kirsch R."/>
            <person name="Pauchet Y."/>
        </authorList>
    </citation>
    <scope>NUCLEOTIDE SEQUENCE</scope>
    <source>
        <strain evidence="14">MMC_N1</strain>
    </source>
</reference>
<evidence type="ECO:0000256" key="9">
    <source>
        <dbReference type="ARBA" id="ARBA00023136"/>
    </source>
</evidence>
<evidence type="ECO:0000256" key="10">
    <source>
        <dbReference type="ARBA" id="ARBA00023201"/>
    </source>
</evidence>
<feature type="transmembrane region" description="Helical" evidence="13">
    <location>
        <begin position="136"/>
        <end position="163"/>
    </location>
</feature>
<sequence length="168" mass="19341">MNIKEDTYSNKTTITIRTIKCIQTNKYLFFYVYDLYRVKSKAANFWVLRLQSQTPPEEYKIPVQSHYRAFLTILSVYTKFRYISISTSCPTGSMNTLRPPVRNGDDKTPQSEIYIKMQSLPTSRFKRIVVRTTMDLVVSIGGIAGLFIGASILSIVETVYLIVLRKSE</sequence>
<keyword evidence="3 12" id="KW-0813">Transport</keyword>
<name>A0ABQ9J1G0_9CUCU</name>
<proteinExistence type="inferred from homology"/>
<evidence type="ECO:0000256" key="4">
    <source>
        <dbReference type="ARBA" id="ARBA00022461"/>
    </source>
</evidence>
<evidence type="ECO:0000256" key="8">
    <source>
        <dbReference type="ARBA" id="ARBA00023065"/>
    </source>
</evidence>
<keyword evidence="8 12" id="KW-0406">Ion transport</keyword>
<evidence type="ECO:0000256" key="12">
    <source>
        <dbReference type="RuleBase" id="RU000679"/>
    </source>
</evidence>
<evidence type="ECO:0000256" key="7">
    <source>
        <dbReference type="ARBA" id="ARBA00023053"/>
    </source>
</evidence>
<comment type="similarity">
    <text evidence="2 12">Belongs to the amiloride-sensitive sodium channel (TC 1.A.6) family.</text>
</comment>
<evidence type="ECO:0000256" key="6">
    <source>
        <dbReference type="ARBA" id="ARBA00022989"/>
    </source>
</evidence>
<evidence type="ECO:0000313" key="15">
    <source>
        <dbReference type="Proteomes" id="UP001162164"/>
    </source>
</evidence>
<evidence type="ECO:0000256" key="13">
    <source>
        <dbReference type="SAM" id="Phobius"/>
    </source>
</evidence>
<keyword evidence="10 12" id="KW-0739">Sodium transport</keyword>
<dbReference type="InterPro" id="IPR001873">
    <property type="entry name" value="ENaC"/>
</dbReference>
<gene>
    <name evidence="14" type="ORF">NQ317_008813</name>
</gene>